<evidence type="ECO:0000256" key="1">
    <source>
        <dbReference type="SAM" id="MobiDB-lite"/>
    </source>
</evidence>
<dbReference type="Proteomes" id="UP000215137">
    <property type="component" value="Chromosome"/>
</dbReference>
<proteinExistence type="predicted"/>
<dbReference type="OrthoDB" id="2940720at2"/>
<dbReference type="KEGG" id="bko:CKF48_03325"/>
<dbReference type="EMBL" id="CP022983">
    <property type="protein sequence ID" value="ASV66439.1"/>
    <property type="molecule type" value="Genomic_DNA"/>
</dbReference>
<feature type="compositionally biased region" description="Basic and acidic residues" evidence="1">
    <location>
        <begin position="23"/>
        <end position="34"/>
    </location>
</feature>
<accession>A0A248TE54</accession>
<dbReference type="AlphaFoldDB" id="A0A248TE54"/>
<dbReference type="InterPro" id="IPR025437">
    <property type="entry name" value="YfhE-like"/>
</dbReference>
<keyword evidence="3" id="KW-1185">Reference proteome</keyword>
<evidence type="ECO:0000313" key="2">
    <source>
        <dbReference type="EMBL" id="ASV66439.1"/>
    </source>
</evidence>
<dbReference type="GeneID" id="97215260"/>
<gene>
    <name evidence="2" type="ORF">CKF48_03325</name>
</gene>
<organism evidence="2 3">
    <name type="scientific">Cytobacillus kochii</name>
    <dbReference type="NCBI Taxonomy" id="859143"/>
    <lineage>
        <taxon>Bacteria</taxon>
        <taxon>Bacillati</taxon>
        <taxon>Bacillota</taxon>
        <taxon>Bacilli</taxon>
        <taxon>Bacillales</taxon>
        <taxon>Bacillaceae</taxon>
        <taxon>Cytobacillus</taxon>
    </lineage>
</organism>
<evidence type="ECO:0000313" key="3">
    <source>
        <dbReference type="Proteomes" id="UP000215137"/>
    </source>
</evidence>
<sequence>MANDKKRKERSFSGLSSMQEVTYAKEFKRADRAAKNPLQQRH</sequence>
<reference evidence="2 3" key="1">
    <citation type="submission" date="2017-08" db="EMBL/GenBank/DDBJ databases">
        <title>Complete Genome Sequence of Bacillus kochii Oregon-R-modENCODE STRAIN BDGP4, isolated from Drosophila melanogaster gut.</title>
        <authorList>
            <person name="Wan K.H."/>
            <person name="Yu C."/>
            <person name="Park S."/>
            <person name="Hammonds A.S."/>
            <person name="Booth B.W."/>
            <person name="Celniker S.E."/>
        </authorList>
    </citation>
    <scope>NUCLEOTIDE SEQUENCE [LARGE SCALE GENOMIC DNA]</scope>
    <source>
        <strain evidence="2 3">BDGP4</strain>
    </source>
</reference>
<name>A0A248TE54_9BACI</name>
<feature type="region of interest" description="Disordered" evidence="1">
    <location>
        <begin position="1"/>
        <end position="42"/>
    </location>
</feature>
<protein>
    <submittedName>
        <fullName evidence="2">YfhE family protein</fullName>
    </submittedName>
</protein>
<dbReference type="Pfam" id="PF14152">
    <property type="entry name" value="YfhE"/>
    <property type="match status" value="1"/>
</dbReference>
<dbReference type="RefSeq" id="WP_095370014.1">
    <property type="nucleotide sequence ID" value="NZ_CANMJM010000007.1"/>
</dbReference>